<name>A0ABQ9FSZ0_TEGGR</name>
<dbReference type="Pfam" id="PF00520">
    <property type="entry name" value="Ion_trans"/>
    <property type="match status" value="1"/>
</dbReference>
<feature type="transmembrane region" description="Helical" evidence="5">
    <location>
        <begin position="286"/>
        <end position="305"/>
    </location>
</feature>
<keyword evidence="2 5" id="KW-0812">Transmembrane</keyword>
<evidence type="ECO:0000256" key="5">
    <source>
        <dbReference type="SAM" id="Phobius"/>
    </source>
</evidence>
<organism evidence="7 8">
    <name type="scientific">Tegillarca granosa</name>
    <name type="common">Malaysian cockle</name>
    <name type="synonym">Anadara granosa</name>
    <dbReference type="NCBI Taxonomy" id="220873"/>
    <lineage>
        <taxon>Eukaryota</taxon>
        <taxon>Metazoa</taxon>
        <taxon>Spiralia</taxon>
        <taxon>Lophotrochozoa</taxon>
        <taxon>Mollusca</taxon>
        <taxon>Bivalvia</taxon>
        <taxon>Autobranchia</taxon>
        <taxon>Pteriomorphia</taxon>
        <taxon>Arcoida</taxon>
        <taxon>Arcoidea</taxon>
        <taxon>Arcidae</taxon>
        <taxon>Tegillarca</taxon>
    </lineage>
</organism>
<feature type="domain" description="Ion transport" evidence="6">
    <location>
        <begin position="172"/>
        <end position="380"/>
    </location>
</feature>
<dbReference type="PANTHER" id="PTHR13800:SF12">
    <property type="entry name" value="TRANSIENT RECEPTOR POTENTIAL CATION CHANNEL SUBFAMILY M MEMBER-LIKE 2"/>
    <property type="match status" value="1"/>
</dbReference>
<evidence type="ECO:0000313" key="8">
    <source>
        <dbReference type="Proteomes" id="UP001217089"/>
    </source>
</evidence>
<dbReference type="InterPro" id="IPR050927">
    <property type="entry name" value="TRPM"/>
</dbReference>
<sequence>MLHYVDTKTGKTVKCESCEFKDECLHMQWILRQENAKETKKDEDIETTKDVFEKKSAMELCREMLGYYRIEKSKDHDNKEEPCSLEDLQNYIIAGICCAVLFKHLSEEASDAKEIQLSEELANHSEAFQKRCLMLMDKLYEFDPKTTTKIVKSVSTIWGITSSPIQFAHENKLYDIIMFLTMLLSYSSYVMTSIDDDNYQRIIARIWEYYTYFWAFGDLIEEIKRLSGGIFFVESEKSHRRWYMRLWHYIKDFWNLIDILSYILLIIALFVRHFYQSENYNIARRLFSLSLLVMYLRFLQIFFISHRLGTQLLMIKEMLKDLVDFLYVMIIIIVGVGIYYHANLFPNHLAIFGPGSFETWSFWKVFYYPYWQIYGETFNEYLEVNLVIAKFSYTFDEVQTNSVKLWKYQRYTLVTEYQSRIPSPFNILAYLFPPYWILKYCSVRCCCKQTQMQLNEKNALLNFKFQEIFPYISKN</sequence>
<keyword evidence="3 5" id="KW-1133">Transmembrane helix</keyword>
<evidence type="ECO:0000256" key="2">
    <source>
        <dbReference type="ARBA" id="ARBA00022692"/>
    </source>
</evidence>
<keyword evidence="8" id="KW-1185">Reference proteome</keyword>
<dbReference type="InterPro" id="IPR005821">
    <property type="entry name" value="Ion_trans_dom"/>
</dbReference>
<gene>
    <name evidence="7" type="ORF">KUTeg_001976</name>
</gene>
<accession>A0ABQ9FSZ0</accession>
<feature type="transmembrane region" description="Helical" evidence="5">
    <location>
        <begin position="325"/>
        <end position="342"/>
    </location>
</feature>
<evidence type="ECO:0000313" key="7">
    <source>
        <dbReference type="EMBL" id="KAJ8320389.1"/>
    </source>
</evidence>
<evidence type="ECO:0000259" key="6">
    <source>
        <dbReference type="Pfam" id="PF00520"/>
    </source>
</evidence>
<dbReference type="Proteomes" id="UP001217089">
    <property type="component" value="Unassembled WGS sequence"/>
</dbReference>
<protein>
    <recommendedName>
        <fullName evidence="6">Ion transport domain-containing protein</fullName>
    </recommendedName>
</protein>
<evidence type="ECO:0000256" key="3">
    <source>
        <dbReference type="ARBA" id="ARBA00022989"/>
    </source>
</evidence>
<proteinExistence type="predicted"/>
<feature type="transmembrane region" description="Helical" evidence="5">
    <location>
        <begin position="253"/>
        <end position="274"/>
    </location>
</feature>
<dbReference type="PANTHER" id="PTHR13800">
    <property type="entry name" value="TRANSIENT RECEPTOR POTENTIAL CATION CHANNEL, SUBFAMILY M, MEMBER 6"/>
    <property type="match status" value="1"/>
</dbReference>
<comment type="subcellular location">
    <subcellularLocation>
        <location evidence="1">Membrane</location>
        <topology evidence="1">Multi-pass membrane protein</topology>
    </subcellularLocation>
</comment>
<reference evidence="7 8" key="1">
    <citation type="submission" date="2022-12" db="EMBL/GenBank/DDBJ databases">
        <title>Chromosome-level genome of Tegillarca granosa.</title>
        <authorList>
            <person name="Kim J."/>
        </authorList>
    </citation>
    <scope>NUCLEOTIDE SEQUENCE [LARGE SCALE GENOMIC DNA]</scope>
    <source>
        <strain evidence="7">Teg-2019</strain>
        <tissue evidence="7">Adductor muscle</tissue>
    </source>
</reference>
<evidence type="ECO:0000256" key="4">
    <source>
        <dbReference type="ARBA" id="ARBA00023136"/>
    </source>
</evidence>
<evidence type="ECO:0000256" key="1">
    <source>
        <dbReference type="ARBA" id="ARBA00004141"/>
    </source>
</evidence>
<dbReference type="EMBL" id="JARBDR010000141">
    <property type="protein sequence ID" value="KAJ8320389.1"/>
    <property type="molecule type" value="Genomic_DNA"/>
</dbReference>
<comment type="caution">
    <text evidence="7">The sequence shown here is derived from an EMBL/GenBank/DDBJ whole genome shotgun (WGS) entry which is preliminary data.</text>
</comment>
<keyword evidence="4 5" id="KW-0472">Membrane</keyword>